<dbReference type="PANTHER" id="PTHR36558">
    <property type="entry name" value="GLR1098 PROTEIN"/>
    <property type="match status" value="1"/>
</dbReference>
<proteinExistence type="predicted"/>
<dbReference type="PANTHER" id="PTHR36558:SF1">
    <property type="entry name" value="RESTRICTION ENDONUCLEASE DOMAIN-CONTAINING PROTEIN-RELATED"/>
    <property type="match status" value="1"/>
</dbReference>
<keyword evidence="3" id="KW-1185">Reference proteome</keyword>
<dbReference type="Pfam" id="PF05685">
    <property type="entry name" value="Uma2"/>
    <property type="match status" value="1"/>
</dbReference>
<protein>
    <recommendedName>
        <fullName evidence="1">Putative restriction endonuclease domain-containing protein</fullName>
    </recommendedName>
</protein>
<evidence type="ECO:0000259" key="1">
    <source>
        <dbReference type="Pfam" id="PF05685"/>
    </source>
</evidence>
<feature type="domain" description="Putative restriction endonuclease" evidence="1">
    <location>
        <begin position="52"/>
        <end position="223"/>
    </location>
</feature>
<organism evidence="2 3">
    <name type="scientific">Deinococcus carri</name>
    <dbReference type="NCBI Taxonomy" id="1211323"/>
    <lineage>
        <taxon>Bacteria</taxon>
        <taxon>Thermotogati</taxon>
        <taxon>Deinococcota</taxon>
        <taxon>Deinococci</taxon>
        <taxon>Deinococcales</taxon>
        <taxon>Deinococcaceae</taxon>
        <taxon>Deinococcus</taxon>
    </lineage>
</organism>
<comment type="caution">
    <text evidence="2">The sequence shown here is derived from an EMBL/GenBank/DDBJ whole genome shotgun (WGS) entry which is preliminary data.</text>
</comment>
<reference evidence="2 3" key="1">
    <citation type="submission" date="2024-02" db="EMBL/GenBank/DDBJ databases">
        <title>Deinococcus carri NBRC 110142.</title>
        <authorList>
            <person name="Ichikawa N."/>
            <person name="Katano-Makiyama Y."/>
            <person name="Hidaka K."/>
        </authorList>
    </citation>
    <scope>NUCLEOTIDE SEQUENCE [LARGE SCALE GENOMIC DNA]</scope>
    <source>
        <strain evidence="2 3">NBRC 110142</strain>
    </source>
</reference>
<dbReference type="CDD" id="cd06260">
    <property type="entry name" value="DUF820-like"/>
    <property type="match status" value="1"/>
</dbReference>
<dbReference type="SUPFAM" id="SSF52980">
    <property type="entry name" value="Restriction endonuclease-like"/>
    <property type="match status" value="1"/>
</dbReference>
<dbReference type="Gene3D" id="3.90.1570.10">
    <property type="entry name" value="tt1808, chain A"/>
    <property type="match status" value="1"/>
</dbReference>
<dbReference type="InterPro" id="IPR012296">
    <property type="entry name" value="Nuclease_put_TT1808"/>
</dbReference>
<gene>
    <name evidence="2" type="ORF">Dcar01_00757</name>
</gene>
<evidence type="ECO:0000313" key="2">
    <source>
        <dbReference type="EMBL" id="GAA5512043.1"/>
    </source>
</evidence>
<evidence type="ECO:0000313" key="3">
    <source>
        <dbReference type="Proteomes" id="UP001401887"/>
    </source>
</evidence>
<name>A0ABP9W686_9DEIO</name>
<dbReference type="EMBL" id="BAABRP010000001">
    <property type="protein sequence ID" value="GAA5512043.1"/>
    <property type="molecule type" value="Genomic_DNA"/>
</dbReference>
<accession>A0ABP9W686</accession>
<sequence length="235" mass="26595">MYLRRPVKAPQIPPGMEICRVKYAHDGKNSTGQKLESYHLGMSDPAFQRMSVEEYLRTEPDSPVKREYVNGFVYVVDNGDNLRGHAGSSKAHARIIFRIMQRVEPAAEDISCRAFSSEIRLKIEGRNSYYYPDVMVACGPDTNDPYSETSPCLLVEVLSRGTAHTDRHAKYEAYTALPTLQTYLIVAQDERRVYAYQRQGESWELAEYVGQGEIELPCLKVSLSLNEIYAGVLEG</sequence>
<dbReference type="InterPro" id="IPR008538">
    <property type="entry name" value="Uma2"/>
</dbReference>
<dbReference type="InterPro" id="IPR011335">
    <property type="entry name" value="Restrct_endonuc-II-like"/>
</dbReference>
<dbReference type="Proteomes" id="UP001401887">
    <property type="component" value="Unassembled WGS sequence"/>
</dbReference>